<comment type="caution">
    <text evidence="2">The sequence shown here is derived from an EMBL/GenBank/DDBJ whole genome shotgun (WGS) entry which is preliminary data.</text>
</comment>
<dbReference type="Gene3D" id="2.180.10.10">
    <property type="entry name" value="RHS repeat-associated core"/>
    <property type="match status" value="1"/>
</dbReference>
<evidence type="ECO:0000313" key="3">
    <source>
        <dbReference type="Proteomes" id="UP000473014"/>
    </source>
</evidence>
<evidence type="ECO:0008006" key="4">
    <source>
        <dbReference type="Google" id="ProtNLM"/>
    </source>
</evidence>
<dbReference type="PANTHER" id="PTHR32305">
    <property type="match status" value="1"/>
</dbReference>
<reference evidence="2 3" key="1">
    <citation type="submission" date="2019-11" db="EMBL/GenBank/DDBJ databases">
        <authorList>
            <person name="Yuan L."/>
        </authorList>
    </citation>
    <scope>NUCLEOTIDE SEQUENCE [LARGE SCALE GENOMIC DNA]</scope>
    <source>
        <strain evidence="2 3">TRM43335</strain>
    </source>
</reference>
<gene>
    <name evidence="2" type="ORF">F0L17_00335</name>
</gene>
<accession>A0A6G2B5S5</accession>
<keyword evidence="3" id="KW-1185">Reference proteome</keyword>
<protein>
    <recommendedName>
        <fullName evidence="4">RHS repeat-associated core domain-containing protein</fullName>
    </recommendedName>
</protein>
<dbReference type="InterPro" id="IPR050708">
    <property type="entry name" value="T6SS_VgrG/RHS"/>
</dbReference>
<evidence type="ECO:0000313" key="2">
    <source>
        <dbReference type="EMBL" id="MTE17607.1"/>
    </source>
</evidence>
<sequence length="150" mass="16495">MRIGKSWHYSPADSVDLKRFWFAGLAAWESWAASPAGKVVRDPADDARDDHLVLASGGHHGVRLTGLPRTTPTETVPQPYRFTGTYLDPTGMYKMGARYYDPNLGRFTQPDPSGQETNPYLYAAGGPANRIDPTGLLSWSSVGHCEEKGR</sequence>
<dbReference type="AlphaFoldDB" id="A0A6G2B5S5"/>
<name>A0A6G2B5S5_9ACTN</name>
<dbReference type="NCBIfam" id="TIGR03696">
    <property type="entry name" value="Rhs_assc_core"/>
    <property type="match status" value="1"/>
</dbReference>
<dbReference type="EMBL" id="WIXO01000001">
    <property type="protein sequence ID" value="MTE17607.1"/>
    <property type="molecule type" value="Genomic_DNA"/>
</dbReference>
<proteinExistence type="predicted"/>
<dbReference type="InterPro" id="IPR022385">
    <property type="entry name" value="Rhs_assc_core"/>
</dbReference>
<dbReference type="PANTHER" id="PTHR32305:SF15">
    <property type="entry name" value="PROTEIN RHSA-RELATED"/>
    <property type="match status" value="1"/>
</dbReference>
<feature type="region of interest" description="Disordered" evidence="1">
    <location>
        <begin position="104"/>
        <end position="126"/>
    </location>
</feature>
<dbReference type="Proteomes" id="UP000473014">
    <property type="component" value="Unassembled WGS sequence"/>
</dbReference>
<organism evidence="2 3">
    <name type="scientific">Streptomyces taklimakanensis</name>
    <dbReference type="NCBI Taxonomy" id="2569853"/>
    <lineage>
        <taxon>Bacteria</taxon>
        <taxon>Bacillati</taxon>
        <taxon>Actinomycetota</taxon>
        <taxon>Actinomycetes</taxon>
        <taxon>Kitasatosporales</taxon>
        <taxon>Streptomycetaceae</taxon>
        <taxon>Streptomyces</taxon>
    </lineage>
</organism>
<evidence type="ECO:0000256" key="1">
    <source>
        <dbReference type="SAM" id="MobiDB-lite"/>
    </source>
</evidence>